<accession>S9TFJ2</accession>
<name>S9TFJ2_9TRYP</name>
<evidence type="ECO:0000313" key="14">
    <source>
        <dbReference type="Proteomes" id="UP000015354"/>
    </source>
</evidence>
<comment type="subcellular location">
    <subcellularLocation>
        <location evidence="1">Membrane</location>
    </subcellularLocation>
</comment>
<dbReference type="Gene3D" id="1.20.1260.140">
    <property type="entry name" value="Alternative oxidase"/>
    <property type="match status" value="1"/>
</dbReference>
<keyword evidence="14" id="KW-1185">Reference proteome</keyword>
<evidence type="ECO:0000256" key="7">
    <source>
        <dbReference type="ARBA" id="ARBA00022982"/>
    </source>
</evidence>
<dbReference type="Proteomes" id="UP000015354">
    <property type="component" value="Unassembled WGS sequence"/>
</dbReference>
<evidence type="ECO:0000313" key="13">
    <source>
        <dbReference type="EMBL" id="EPY15704.1"/>
    </source>
</evidence>
<dbReference type="GO" id="GO:0005739">
    <property type="term" value="C:mitochondrion"/>
    <property type="evidence" value="ECO:0007669"/>
    <property type="project" value="TreeGrafter"/>
</dbReference>
<keyword evidence="4 12" id="KW-0679">Respiratory chain</keyword>
<dbReference type="EC" id="1.-.-.-" evidence="12"/>
<dbReference type="GO" id="GO:0009916">
    <property type="term" value="F:alternative oxidase activity"/>
    <property type="evidence" value="ECO:0007669"/>
    <property type="project" value="UniProtKB-UniRule"/>
</dbReference>
<evidence type="ECO:0000256" key="4">
    <source>
        <dbReference type="ARBA" id="ARBA00022660"/>
    </source>
</evidence>
<dbReference type="EMBL" id="ATMH01011822">
    <property type="protein sequence ID" value="EPY15704.1"/>
    <property type="molecule type" value="Genomic_DNA"/>
</dbReference>
<dbReference type="InterPro" id="IPR002680">
    <property type="entry name" value="AOX"/>
</dbReference>
<protein>
    <recommendedName>
        <fullName evidence="12">Alternative oxidase</fullName>
        <ecNumber evidence="12">1.-.-.-</ecNumber>
    </recommendedName>
</protein>
<dbReference type="PANTHER" id="PTHR31803">
    <property type="entry name" value="ALTERNATIVE OXIDASE"/>
    <property type="match status" value="1"/>
</dbReference>
<dbReference type="AlphaFoldDB" id="S9TFJ2"/>
<comment type="cofactor">
    <cofactor evidence="12">
        <name>Fe cation</name>
        <dbReference type="ChEBI" id="CHEBI:24875"/>
    </cofactor>
    <text evidence="12">Binds 2 iron ions per subunit.</text>
</comment>
<organism evidence="13 14">
    <name type="scientific">Strigomonas culicis</name>
    <dbReference type="NCBI Taxonomy" id="28005"/>
    <lineage>
        <taxon>Eukaryota</taxon>
        <taxon>Discoba</taxon>
        <taxon>Euglenozoa</taxon>
        <taxon>Kinetoplastea</taxon>
        <taxon>Metakinetoplastina</taxon>
        <taxon>Trypanosomatida</taxon>
        <taxon>Trypanosomatidae</taxon>
        <taxon>Strigomonadinae</taxon>
        <taxon>Strigomonas</taxon>
    </lineage>
</organism>
<keyword evidence="10 12" id="KW-0408">Iron</keyword>
<evidence type="ECO:0000256" key="9">
    <source>
        <dbReference type="ARBA" id="ARBA00023002"/>
    </source>
</evidence>
<proteinExistence type="inferred from homology"/>
<reference evidence="13 14" key="1">
    <citation type="journal article" date="2013" name="PLoS ONE">
        <title>Predicting the Proteins of Angomonas deanei, Strigomonas culicis and Their Respective Endosymbionts Reveals New Aspects of the Trypanosomatidae Family.</title>
        <authorList>
            <person name="Motta M.C."/>
            <person name="Martins A.C."/>
            <person name="de Souza S.S."/>
            <person name="Catta-Preta C.M."/>
            <person name="Silva R."/>
            <person name="Klein C.C."/>
            <person name="de Almeida L.G."/>
            <person name="de Lima Cunha O."/>
            <person name="Ciapina L.P."/>
            <person name="Brocchi M."/>
            <person name="Colabardini A.C."/>
            <person name="de Araujo Lima B."/>
            <person name="Machado C.R."/>
            <person name="de Almeida Soares C.M."/>
            <person name="Probst C.M."/>
            <person name="de Menezes C.B."/>
            <person name="Thompson C.E."/>
            <person name="Bartholomeu D.C."/>
            <person name="Gradia D.F."/>
            <person name="Pavoni D.P."/>
            <person name="Grisard E.C."/>
            <person name="Fantinatti-Garboggini F."/>
            <person name="Marchini F.K."/>
            <person name="Rodrigues-Luiz G.F."/>
            <person name="Wagner G."/>
            <person name="Goldman G.H."/>
            <person name="Fietto J.L."/>
            <person name="Elias M.C."/>
            <person name="Goldman M.H."/>
            <person name="Sagot M.F."/>
            <person name="Pereira M."/>
            <person name="Stoco P.H."/>
            <person name="de Mendonca-Neto R.P."/>
            <person name="Teixeira S.M."/>
            <person name="Maciel T.E."/>
            <person name="de Oliveira Mendes T.A."/>
            <person name="Urmenyi T.P."/>
            <person name="de Souza W."/>
            <person name="Schenkman S."/>
            <person name="de Vasconcelos A.T."/>
        </authorList>
    </citation>
    <scope>NUCLEOTIDE SEQUENCE [LARGE SCALE GENOMIC DNA]</scope>
</reference>
<sequence length="164" mass="17656">MGFRLMGYLGEESAVVWTQMVNDIDLGKVAACKVPQLALTYWGLHEGFLAQEAPVPAVIAELADPAAASPPAPTEEAAAAVLEAEKKEAATTDETRPARQAGAAAAVGRAVDCRETLTLRDVILLIRSDERVFVELNHQTADALDAHRKAQGNVFFDSLLKRFK</sequence>
<dbReference type="GO" id="GO:0010230">
    <property type="term" value="P:alternative respiration"/>
    <property type="evidence" value="ECO:0007669"/>
    <property type="project" value="TreeGrafter"/>
</dbReference>
<evidence type="ECO:0000256" key="3">
    <source>
        <dbReference type="ARBA" id="ARBA00022448"/>
    </source>
</evidence>
<evidence type="ECO:0000256" key="6">
    <source>
        <dbReference type="ARBA" id="ARBA00022723"/>
    </source>
</evidence>
<dbReference type="PANTHER" id="PTHR31803:SF33">
    <property type="entry name" value="ALTERNATIVE OXIDASE"/>
    <property type="match status" value="1"/>
</dbReference>
<keyword evidence="6 12" id="KW-0479">Metal-binding</keyword>
<evidence type="ECO:0000256" key="11">
    <source>
        <dbReference type="ARBA" id="ARBA00023136"/>
    </source>
</evidence>
<evidence type="ECO:0000256" key="5">
    <source>
        <dbReference type="ARBA" id="ARBA00022692"/>
    </source>
</evidence>
<keyword evidence="5 12" id="KW-0812">Transmembrane</keyword>
<dbReference type="GO" id="GO:0046872">
    <property type="term" value="F:metal ion binding"/>
    <property type="evidence" value="ECO:0007669"/>
    <property type="project" value="UniProtKB-UniRule"/>
</dbReference>
<evidence type="ECO:0000256" key="2">
    <source>
        <dbReference type="ARBA" id="ARBA00008388"/>
    </source>
</evidence>
<evidence type="ECO:0000256" key="1">
    <source>
        <dbReference type="ARBA" id="ARBA00004370"/>
    </source>
</evidence>
<keyword evidence="7 12" id="KW-0249">Electron transport</keyword>
<dbReference type="InterPro" id="IPR038659">
    <property type="entry name" value="AOX_sf"/>
</dbReference>
<evidence type="ECO:0000256" key="8">
    <source>
        <dbReference type="ARBA" id="ARBA00022989"/>
    </source>
</evidence>
<dbReference type="OrthoDB" id="16906at2759"/>
<dbReference type="GO" id="GO:0098803">
    <property type="term" value="C:respiratory chain complex"/>
    <property type="evidence" value="ECO:0007669"/>
    <property type="project" value="UniProtKB-UniRule"/>
</dbReference>
<keyword evidence="3" id="KW-0813">Transport</keyword>
<comment type="caution">
    <text evidence="13">The sequence shown here is derived from an EMBL/GenBank/DDBJ whole genome shotgun (WGS) entry which is preliminary data.</text>
</comment>
<dbReference type="GO" id="GO:0016020">
    <property type="term" value="C:membrane"/>
    <property type="evidence" value="ECO:0007669"/>
    <property type="project" value="UniProtKB-SubCell"/>
</dbReference>
<evidence type="ECO:0000256" key="10">
    <source>
        <dbReference type="ARBA" id="ARBA00023004"/>
    </source>
</evidence>
<evidence type="ECO:0000256" key="12">
    <source>
        <dbReference type="RuleBase" id="RU003779"/>
    </source>
</evidence>
<comment type="similarity">
    <text evidence="2 12">Belongs to the alternative oxidase family.</text>
</comment>
<dbReference type="Pfam" id="PF01786">
    <property type="entry name" value="AOX"/>
    <property type="match status" value="1"/>
</dbReference>
<gene>
    <name evidence="13" type="ORF">STCU_11823</name>
</gene>
<keyword evidence="11 12" id="KW-0472">Membrane</keyword>
<keyword evidence="8" id="KW-1133">Transmembrane helix</keyword>
<keyword evidence="9 12" id="KW-0560">Oxidoreductase</keyword>